<evidence type="ECO:0000256" key="1">
    <source>
        <dbReference type="ARBA" id="ARBA00004123"/>
    </source>
</evidence>
<keyword evidence="3" id="KW-0238">DNA-binding</keyword>
<proteinExistence type="predicted"/>
<dbReference type="Gene3D" id="2.170.150.80">
    <property type="entry name" value="NAC domain"/>
    <property type="match status" value="1"/>
</dbReference>
<dbReference type="SUPFAM" id="SSF101941">
    <property type="entry name" value="NAC domain"/>
    <property type="match status" value="1"/>
</dbReference>
<feature type="compositionally biased region" description="Polar residues" evidence="6">
    <location>
        <begin position="217"/>
        <end position="231"/>
    </location>
</feature>
<evidence type="ECO:0000256" key="6">
    <source>
        <dbReference type="SAM" id="MobiDB-lite"/>
    </source>
</evidence>
<evidence type="ECO:0000256" key="5">
    <source>
        <dbReference type="ARBA" id="ARBA00023242"/>
    </source>
</evidence>
<keyword evidence="4" id="KW-0804">Transcription</keyword>
<reference evidence="8 9" key="1">
    <citation type="journal article" date="2023" name="G3 (Bethesda)">
        <title>A chromosome-length genome assembly and annotation of blackberry (Rubus argutus, cv. 'Hillquist').</title>
        <authorList>
            <person name="Bruna T."/>
            <person name="Aryal R."/>
            <person name="Dudchenko O."/>
            <person name="Sargent D.J."/>
            <person name="Mead D."/>
            <person name="Buti M."/>
            <person name="Cavallini A."/>
            <person name="Hytonen T."/>
            <person name="Andres J."/>
            <person name="Pham M."/>
            <person name="Weisz D."/>
            <person name="Mascagni F."/>
            <person name="Usai G."/>
            <person name="Natali L."/>
            <person name="Bassil N."/>
            <person name="Fernandez G.E."/>
            <person name="Lomsadze A."/>
            <person name="Armour M."/>
            <person name="Olukolu B."/>
            <person name="Poorten T."/>
            <person name="Britton C."/>
            <person name="Davik J."/>
            <person name="Ashrafi H."/>
            <person name="Aiden E.L."/>
            <person name="Borodovsky M."/>
            <person name="Worthington M."/>
        </authorList>
    </citation>
    <scope>NUCLEOTIDE SEQUENCE [LARGE SCALE GENOMIC DNA]</scope>
    <source>
        <strain evidence="8">PI 553951</strain>
    </source>
</reference>
<dbReference type="GO" id="GO:0006355">
    <property type="term" value="P:regulation of DNA-templated transcription"/>
    <property type="evidence" value="ECO:0007669"/>
    <property type="project" value="InterPro"/>
</dbReference>
<feature type="region of interest" description="Disordered" evidence="6">
    <location>
        <begin position="166"/>
        <end position="235"/>
    </location>
</feature>
<evidence type="ECO:0000259" key="7">
    <source>
        <dbReference type="PROSITE" id="PS51005"/>
    </source>
</evidence>
<evidence type="ECO:0000313" key="8">
    <source>
        <dbReference type="EMBL" id="KAK9937343.1"/>
    </source>
</evidence>
<organism evidence="8 9">
    <name type="scientific">Rubus argutus</name>
    <name type="common">Southern blackberry</name>
    <dbReference type="NCBI Taxonomy" id="59490"/>
    <lineage>
        <taxon>Eukaryota</taxon>
        <taxon>Viridiplantae</taxon>
        <taxon>Streptophyta</taxon>
        <taxon>Embryophyta</taxon>
        <taxon>Tracheophyta</taxon>
        <taxon>Spermatophyta</taxon>
        <taxon>Magnoliopsida</taxon>
        <taxon>eudicotyledons</taxon>
        <taxon>Gunneridae</taxon>
        <taxon>Pentapetalae</taxon>
        <taxon>rosids</taxon>
        <taxon>fabids</taxon>
        <taxon>Rosales</taxon>
        <taxon>Rosaceae</taxon>
        <taxon>Rosoideae</taxon>
        <taxon>Rosoideae incertae sedis</taxon>
        <taxon>Rubus</taxon>
    </lineage>
</organism>
<dbReference type="FunFam" id="2.170.150.80:FF:000002">
    <property type="entry name" value="Nac domain-containing protein 86"/>
    <property type="match status" value="1"/>
</dbReference>
<dbReference type="PANTHER" id="PTHR31744:SF210">
    <property type="entry name" value="NAC DOMAIN-CONTAINING PROTEIN 86-LIKE"/>
    <property type="match status" value="1"/>
</dbReference>
<name>A0AAW1XKK6_RUBAR</name>
<dbReference type="EMBL" id="JBEDUW010000003">
    <property type="protein sequence ID" value="KAK9937343.1"/>
    <property type="molecule type" value="Genomic_DNA"/>
</dbReference>
<dbReference type="GO" id="GO:0003677">
    <property type="term" value="F:DNA binding"/>
    <property type="evidence" value="ECO:0007669"/>
    <property type="project" value="UniProtKB-KW"/>
</dbReference>
<dbReference type="Proteomes" id="UP001457282">
    <property type="component" value="Unassembled WGS sequence"/>
</dbReference>
<evidence type="ECO:0000256" key="2">
    <source>
        <dbReference type="ARBA" id="ARBA00023015"/>
    </source>
</evidence>
<gene>
    <name evidence="8" type="ORF">M0R45_014140</name>
</gene>
<keyword evidence="5" id="KW-0539">Nucleus</keyword>
<comment type="subcellular location">
    <subcellularLocation>
        <location evidence="1">Nucleus</location>
    </subcellularLocation>
</comment>
<dbReference type="Pfam" id="PF02365">
    <property type="entry name" value="NAM"/>
    <property type="match status" value="1"/>
</dbReference>
<evidence type="ECO:0000256" key="3">
    <source>
        <dbReference type="ARBA" id="ARBA00023125"/>
    </source>
</evidence>
<dbReference type="GO" id="GO:0005634">
    <property type="term" value="C:nucleus"/>
    <property type="evidence" value="ECO:0007669"/>
    <property type="project" value="UniProtKB-SubCell"/>
</dbReference>
<comment type="caution">
    <text evidence="8">The sequence shown here is derived from an EMBL/GenBank/DDBJ whole genome shotgun (WGS) entry which is preliminary data.</text>
</comment>
<dbReference type="AlphaFoldDB" id="A0AAW1XKK6"/>
<evidence type="ECO:0000313" key="9">
    <source>
        <dbReference type="Proteomes" id="UP001457282"/>
    </source>
</evidence>
<dbReference type="PROSITE" id="PS51005">
    <property type="entry name" value="NAC"/>
    <property type="match status" value="1"/>
</dbReference>
<dbReference type="PANTHER" id="PTHR31744">
    <property type="entry name" value="PROTEIN CUP-SHAPED COTYLEDON 2-RELATED"/>
    <property type="match status" value="1"/>
</dbReference>
<accession>A0AAW1XKK6</accession>
<keyword evidence="2" id="KW-0805">Transcription regulation</keyword>
<keyword evidence="9" id="KW-1185">Reference proteome</keyword>
<feature type="domain" description="NAC" evidence="7">
    <location>
        <begin position="6"/>
        <end position="157"/>
    </location>
</feature>
<protein>
    <recommendedName>
        <fullName evidence="7">NAC domain-containing protein</fullName>
    </recommendedName>
</protein>
<dbReference type="InterPro" id="IPR036093">
    <property type="entry name" value="NAC_dom_sf"/>
</dbReference>
<dbReference type="InterPro" id="IPR003441">
    <property type="entry name" value="NAC-dom"/>
</dbReference>
<sequence>MAPMSLPPGFRFHPTDEELVAYYLDRKINGRTIELEIIPEVDLYKCEPWDLPDKSFLPSKDMEWYFYSPRDRKYPNGSRTNRATRAGYWKATGKDRAVNSNRRAVGMKKTLVYYRGRAPHGIRTNWVMHEYRLTDSVCGSPSSSLKDSYALCRIFKKTIQIPKNNKEEKTTGNAVSNKQLLEEDTSTDINEGEASKGIETDQDYENYSNPDYPKFLSDTSSSDLTQGTPTETGIADDLQAPFASDEANSSANCNLYSLGAHCSNNLFQEAYMPNDTTFHNYQFPYPPLELEDFPMINLAAETNTSKPQIIEDYMSYDKLKDCMNGTLEEIFSLCSSQDNNSVSLPMQD</sequence>
<evidence type="ECO:0000256" key="4">
    <source>
        <dbReference type="ARBA" id="ARBA00023163"/>
    </source>
</evidence>